<dbReference type="EMBL" id="GG685006">
    <property type="protein sequence ID" value="EER00475.1"/>
    <property type="molecule type" value="Genomic_DNA"/>
</dbReference>
<dbReference type="InterPro" id="IPR015943">
    <property type="entry name" value="WD40/YVTN_repeat-like_dom_sf"/>
</dbReference>
<dbReference type="AlphaFoldDB" id="C5LS03"/>
<dbReference type="InterPro" id="IPR052993">
    <property type="entry name" value="CFA-57"/>
</dbReference>
<accession>C5LS03</accession>
<keyword evidence="2" id="KW-1185">Reference proteome</keyword>
<dbReference type="RefSeq" id="XP_002767757.1">
    <property type="nucleotide sequence ID" value="XM_002767711.1"/>
</dbReference>
<dbReference type="GeneID" id="9043549"/>
<gene>
    <name evidence="1" type="ORF">Pmar_PMAR018358</name>
</gene>
<dbReference type="InterPro" id="IPR011044">
    <property type="entry name" value="Quino_amine_DH_bsu"/>
</dbReference>
<dbReference type="Proteomes" id="UP000007800">
    <property type="component" value="Unassembled WGS sequence"/>
</dbReference>
<sequence>MASEGDQSELMGVVEPEMLAIDGDELDGSFPVSLQPRYVFGVRSDVKNGVHLEIEHHTQTFLPTISEEGGLGICCTALSSDRRYLAVGGRHHERAIITVFDLASSKKVKTLQTDAGLEDIDCMAFSDGEEKYIVALSTVAAQVGPQHATHTAYQEAPADGPTRSGCKLSCWNLDAEEEGVSSSVDLLRGYPSTINAKADHVSFFNSTRIGVTGINLVAVYERSDAGELMAAATVEERLQGLPASHRNASGEFIITNHLWTQAGDILCATAFGNLVLFDQHGVFKYSLSMDAPTIKGAYRTMIPWSRGGFLAVGEDSVSLIKPVSVSLAPSENYLAVITECGQLLCVPLRSVRRVRHALSRKEGGRQDEKYNPVEQMANWMLCRDYLMFIAIESIV</sequence>
<dbReference type="PANTHER" id="PTHR32215">
    <property type="entry name" value="CILIA- AND FLAGELLA-ASSOCIATED PROTEIN 57"/>
    <property type="match status" value="1"/>
</dbReference>
<evidence type="ECO:0000313" key="1">
    <source>
        <dbReference type="EMBL" id="EER00475.1"/>
    </source>
</evidence>
<name>C5LS03_PERM5</name>
<dbReference type="Gene3D" id="2.130.10.10">
    <property type="entry name" value="YVTN repeat-like/Quinoprotein amine dehydrogenase"/>
    <property type="match status" value="1"/>
</dbReference>
<organism evidence="2">
    <name type="scientific">Perkinsus marinus (strain ATCC 50983 / TXsc)</name>
    <dbReference type="NCBI Taxonomy" id="423536"/>
    <lineage>
        <taxon>Eukaryota</taxon>
        <taxon>Sar</taxon>
        <taxon>Alveolata</taxon>
        <taxon>Perkinsozoa</taxon>
        <taxon>Perkinsea</taxon>
        <taxon>Perkinsida</taxon>
        <taxon>Perkinsidae</taxon>
        <taxon>Perkinsus</taxon>
    </lineage>
</organism>
<dbReference type="InParanoid" id="C5LS03"/>
<reference evidence="1 2" key="1">
    <citation type="submission" date="2008-07" db="EMBL/GenBank/DDBJ databases">
        <authorList>
            <person name="El-Sayed N."/>
            <person name="Caler E."/>
            <person name="Inman J."/>
            <person name="Amedeo P."/>
            <person name="Hass B."/>
            <person name="Wortman J."/>
        </authorList>
    </citation>
    <scope>NUCLEOTIDE SEQUENCE [LARGE SCALE GENOMIC DNA]</scope>
    <source>
        <strain evidence="2">ATCC 50983 / TXsc</strain>
    </source>
</reference>
<dbReference type="PANTHER" id="PTHR32215:SF0">
    <property type="entry name" value="CILIA- AND FLAGELLA-ASSOCIATED PROTEIN 57"/>
    <property type="match status" value="1"/>
</dbReference>
<dbReference type="SUPFAM" id="SSF50969">
    <property type="entry name" value="YVTN repeat-like/Quinoprotein amine dehydrogenase"/>
    <property type="match status" value="1"/>
</dbReference>
<proteinExistence type="predicted"/>
<protein>
    <submittedName>
        <fullName evidence="1">Uncharacterized protein</fullName>
    </submittedName>
</protein>
<evidence type="ECO:0000313" key="2">
    <source>
        <dbReference type="Proteomes" id="UP000007800"/>
    </source>
</evidence>
<dbReference type="OrthoDB" id="10251741at2759"/>